<dbReference type="SUPFAM" id="SSF52972">
    <property type="entry name" value="ITPase-like"/>
    <property type="match status" value="1"/>
</dbReference>
<feature type="compositionally biased region" description="Polar residues" evidence="3">
    <location>
        <begin position="461"/>
        <end position="472"/>
    </location>
</feature>
<dbReference type="EMBL" id="WIXP02000002">
    <property type="protein sequence ID" value="KAF6214398.1"/>
    <property type="molecule type" value="Genomic_DNA"/>
</dbReference>
<feature type="compositionally biased region" description="Low complexity" evidence="3">
    <location>
        <begin position="247"/>
        <end position="259"/>
    </location>
</feature>
<dbReference type="Gene3D" id="3.90.950.10">
    <property type="match status" value="1"/>
</dbReference>
<reference evidence="4" key="1">
    <citation type="journal article" date="2021" name="Mol. Ecol. Resour.">
        <title>Apolygus lucorum genome provides insights into omnivorousness and mesophyll feeding.</title>
        <authorList>
            <person name="Liu Y."/>
            <person name="Liu H."/>
            <person name="Wang H."/>
            <person name="Huang T."/>
            <person name="Liu B."/>
            <person name="Yang B."/>
            <person name="Yin L."/>
            <person name="Li B."/>
            <person name="Zhang Y."/>
            <person name="Zhang S."/>
            <person name="Jiang F."/>
            <person name="Zhang X."/>
            <person name="Ren Y."/>
            <person name="Wang B."/>
            <person name="Wang S."/>
            <person name="Lu Y."/>
            <person name="Wu K."/>
            <person name="Fan W."/>
            <person name="Wang G."/>
        </authorList>
    </citation>
    <scope>NUCLEOTIDE SEQUENCE</scope>
    <source>
        <strain evidence="4">12Hb</strain>
    </source>
</reference>
<sequence>MPKGKDLTHLGREMERAWDERRSRSSSPVSRPALPRGRSRSPAATRFTRVRQSIDVEYEWSVLWSGAEKMYHATSTTNRNAGWQRFESAAEILRRHMADLTTAAQAVPKTEDIAAELVRQLNQSQSPPCDPVEIARTVADMMTARPRTPPVVNMAELARLISENLKIERAPPYSPIVDVTRITNLVEERLEAKQKAAAQHPTSLSETAEVSELTADLPPLRLSTSSTSGDESTTVVQPATVTPIEQTASTSTTRPAATAKARRKSDRRCLACGKARAHNSRLWCEACRMFLVRAKKAAETDKPYTCVVTSHNNKPDTTNCRGCRLRQLQEIEETLEAAENPEVANEGIGLVRKGELSGRQHTVYTGVVIKTPNATVKFSEKTLVTMAYLNEDVIQGYIRTREPMDKAGAYGIQGLGGTLVEKIQGDFYNVLGLPLHSFCKHLLWLYDDKRKKDELKRNLDSESNAENPPTKQSKSDCVASD</sequence>
<dbReference type="GO" id="GO:0047429">
    <property type="term" value="F:nucleoside triphosphate diphosphatase activity"/>
    <property type="evidence" value="ECO:0007669"/>
    <property type="project" value="InterPro"/>
</dbReference>
<accession>A0A8S9Y1G6</accession>
<proteinExistence type="inferred from homology"/>
<evidence type="ECO:0000256" key="2">
    <source>
        <dbReference type="ARBA" id="ARBA00022801"/>
    </source>
</evidence>
<protein>
    <submittedName>
        <fullName evidence="4">Uncharacterized protein</fullName>
    </submittedName>
</protein>
<name>A0A8S9Y1G6_APOLU</name>
<organism evidence="4 5">
    <name type="scientific">Apolygus lucorum</name>
    <name type="common">Small green plant bug</name>
    <name type="synonym">Lygocoris lucorum</name>
    <dbReference type="NCBI Taxonomy" id="248454"/>
    <lineage>
        <taxon>Eukaryota</taxon>
        <taxon>Metazoa</taxon>
        <taxon>Ecdysozoa</taxon>
        <taxon>Arthropoda</taxon>
        <taxon>Hexapoda</taxon>
        <taxon>Insecta</taxon>
        <taxon>Pterygota</taxon>
        <taxon>Neoptera</taxon>
        <taxon>Paraneoptera</taxon>
        <taxon>Hemiptera</taxon>
        <taxon>Heteroptera</taxon>
        <taxon>Panheteroptera</taxon>
        <taxon>Cimicomorpha</taxon>
        <taxon>Miridae</taxon>
        <taxon>Mirini</taxon>
        <taxon>Apolygus</taxon>
    </lineage>
</organism>
<dbReference type="PANTHER" id="PTHR43213">
    <property type="entry name" value="BIFUNCTIONAL DTTP/UTP PYROPHOSPHATASE/METHYLTRANSFERASE PROTEIN-RELATED"/>
    <property type="match status" value="1"/>
</dbReference>
<dbReference type="HAMAP" id="MF_00528">
    <property type="entry name" value="Maf"/>
    <property type="match status" value="1"/>
</dbReference>
<evidence type="ECO:0000256" key="1">
    <source>
        <dbReference type="ARBA" id="ARBA00001968"/>
    </source>
</evidence>
<dbReference type="OrthoDB" id="10267058at2759"/>
<dbReference type="AlphaFoldDB" id="A0A8S9Y1G6"/>
<gene>
    <name evidence="4" type="ORF">GE061_009139</name>
</gene>
<feature type="region of interest" description="Disordered" evidence="3">
    <location>
        <begin position="241"/>
        <end position="260"/>
    </location>
</feature>
<keyword evidence="5" id="KW-1185">Reference proteome</keyword>
<dbReference type="InterPro" id="IPR003697">
    <property type="entry name" value="Maf-like"/>
</dbReference>
<feature type="region of interest" description="Disordered" evidence="3">
    <location>
        <begin position="193"/>
        <end position="214"/>
    </location>
</feature>
<dbReference type="InterPro" id="IPR029001">
    <property type="entry name" value="ITPase-like_fam"/>
</dbReference>
<evidence type="ECO:0000313" key="4">
    <source>
        <dbReference type="EMBL" id="KAF6214398.1"/>
    </source>
</evidence>
<feature type="compositionally biased region" description="Basic and acidic residues" evidence="3">
    <location>
        <begin position="1"/>
        <end position="23"/>
    </location>
</feature>
<evidence type="ECO:0000313" key="5">
    <source>
        <dbReference type="Proteomes" id="UP000466442"/>
    </source>
</evidence>
<dbReference type="Pfam" id="PF02545">
    <property type="entry name" value="Maf"/>
    <property type="match status" value="1"/>
</dbReference>
<keyword evidence="2" id="KW-0378">Hydrolase</keyword>
<dbReference type="PANTHER" id="PTHR43213:SF5">
    <property type="entry name" value="BIFUNCTIONAL DTTP_UTP PYROPHOSPHATASE_METHYLTRANSFERASE PROTEIN-RELATED"/>
    <property type="match status" value="1"/>
</dbReference>
<comment type="cofactor">
    <cofactor evidence="1">
        <name>a divalent metal cation</name>
        <dbReference type="ChEBI" id="CHEBI:60240"/>
    </cofactor>
</comment>
<feature type="region of interest" description="Disordered" evidence="3">
    <location>
        <begin position="457"/>
        <end position="481"/>
    </location>
</feature>
<dbReference type="Proteomes" id="UP000466442">
    <property type="component" value="Unassembled WGS sequence"/>
</dbReference>
<feature type="region of interest" description="Disordered" evidence="3">
    <location>
        <begin position="1"/>
        <end position="44"/>
    </location>
</feature>
<feature type="compositionally biased region" description="Low complexity" evidence="3">
    <location>
        <begin position="25"/>
        <end position="36"/>
    </location>
</feature>
<evidence type="ECO:0000256" key="3">
    <source>
        <dbReference type="SAM" id="MobiDB-lite"/>
    </source>
</evidence>
<comment type="caution">
    <text evidence="4">The sequence shown here is derived from an EMBL/GenBank/DDBJ whole genome shotgun (WGS) entry which is preliminary data.</text>
</comment>